<reference evidence="2" key="2">
    <citation type="journal article" date="2022" name="Microb. Genom.">
        <title>A chromosome-scale genome assembly of the tomato pathogen Cladosporium fulvum reveals a compartmentalized genome architecture and the presence of a dispensable chromosome.</title>
        <authorList>
            <person name="Zaccaron A.Z."/>
            <person name="Chen L.H."/>
            <person name="Samaras A."/>
            <person name="Stergiopoulos I."/>
        </authorList>
    </citation>
    <scope>NUCLEOTIDE SEQUENCE</scope>
    <source>
        <strain evidence="2">Race5_Kim</strain>
    </source>
</reference>
<organism evidence="2 3">
    <name type="scientific">Passalora fulva</name>
    <name type="common">Tomato leaf mold</name>
    <name type="synonym">Cladosporium fulvum</name>
    <dbReference type="NCBI Taxonomy" id="5499"/>
    <lineage>
        <taxon>Eukaryota</taxon>
        <taxon>Fungi</taxon>
        <taxon>Dikarya</taxon>
        <taxon>Ascomycota</taxon>
        <taxon>Pezizomycotina</taxon>
        <taxon>Dothideomycetes</taxon>
        <taxon>Dothideomycetidae</taxon>
        <taxon>Mycosphaerellales</taxon>
        <taxon>Mycosphaerellaceae</taxon>
        <taxon>Fulvia</taxon>
    </lineage>
</organism>
<feature type="region of interest" description="Disordered" evidence="1">
    <location>
        <begin position="1"/>
        <end position="27"/>
    </location>
</feature>
<feature type="region of interest" description="Disordered" evidence="1">
    <location>
        <begin position="45"/>
        <end position="81"/>
    </location>
</feature>
<reference evidence="2" key="1">
    <citation type="submission" date="2021-12" db="EMBL/GenBank/DDBJ databases">
        <authorList>
            <person name="Zaccaron A."/>
            <person name="Stergiopoulos I."/>
        </authorList>
    </citation>
    <scope>NUCLEOTIDE SEQUENCE</scope>
    <source>
        <strain evidence="2">Race5_Kim</strain>
    </source>
</reference>
<feature type="compositionally biased region" description="Basic and acidic residues" evidence="1">
    <location>
        <begin position="205"/>
        <end position="215"/>
    </location>
</feature>
<name>A0A9Q8P880_PASFU</name>
<evidence type="ECO:0000256" key="1">
    <source>
        <dbReference type="SAM" id="MobiDB-lite"/>
    </source>
</evidence>
<sequence length="437" mass="48492">MASSPKNKDRRQRGSRRYVPSGPRLTNHEVAVMVAAQLAEQARLMASAEGQDSEDGGDSVRPRAVATSADEASGSTEEKHKSRFTTLLNSEHQDLEGDAHVEMLDVEATSDDEDPLLGGQWAFRTYSNENRTQDLELRRGHGYSTARVSVFVTTIRTASWSRIMVSGPCEATPTMVVPSVSSCTDVREIRILRQALQPTNQVDPVDSRPPQHEALEDPEQTDSMTEQPAGNNLLPDTPHDIPTELNGPQDLNTLDTYKVIDGLATLPATVAELGPIMEDLVQLSMVHYKDLTWLDDEIKCDEAATLVPTDSATYKYGGQVVHIDLGEYVMVCDDSVCHTCFPKTPSSFSDIQGPTEAQDGPWFHRNDSELRYTSFEIGHDVWIFGYERVQKYSGPRSATPLQPVKAKIRDNVVRDCWMCVGKKCEECKGAIVPFRHL</sequence>
<dbReference type="AlphaFoldDB" id="A0A9Q8P880"/>
<evidence type="ECO:0000313" key="3">
    <source>
        <dbReference type="Proteomes" id="UP000756132"/>
    </source>
</evidence>
<evidence type="ECO:0000313" key="2">
    <source>
        <dbReference type="EMBL" id="UJO16828.1"/>
    </source>
</evidence>
<gene>
    <name evidence="2" type="ORF">CLAFUR5_05344</name>
</gene>
<feature type="compositionally biased region" description="Polar residues" evidence="1">
    <location>
        <begin position="221"/>
        <end position="230"/>
    </location>
</feature>
<dbReference type="GeneID" id="71985222"/>
<protein>
    <submittedName>
        <fullName evidence="2">Uncharacterized protein</fullName>
    </submittedName>
</protein>
<dbReference type="EMBL" id="CP090166">
    <property type="protein sequence ID" value="UJO16828.1"/>
    <property type="molecule type" value="Genomic_DNA"/>
</dbReference>
<keyword evidence="3" id="KW-1185">Reference proteome</keyword>
<dbReference type="RefSeq" id="XP_047761194.1">
    <property type="nucleotide sequence ID" value="XM_047904492.1"/>
</dbReference>
<dbReference type="Proteomes" id="UP000756132">
    <property type="component" value="Chromosome 4"/>
</dbReference>
<feature type="region of interest" description="Disordered" evidence="1">
    <location>
        <begin position="194"/>
        <end position="234"/>
    </location>
</feature>
<proteinExistence type="predicted"/>
<accession>A0A9Q8P880</accession>
<dbReference type="KEGG" id="ffu:CLAFUR5_05344"/>